<accession>A0A381TM92</accession>
<dbReference type="InterPro" id="IPR002878">
    <property type="entry name" value="ChsH2_C"/>
</dbReference>
<sequence length="121" mass="13458">MTIKDEFIANAKQGKILARKCKNCNDLNLVTVYFCKKCGKREFENTILDGNGVVVTYTIMTVPPSGFETFSPYAWVVMKIEGHDLNISGFLANIGKPADLPIGTAVKIIDFDKRGLVLEKR</sequence>
<evidence type="ECO:0000313" key="2">
    <source>
        <dbReference type="EMBL" id="SVA16969.1"/>
    </source>
</evidence>
<dbReference type="Pfam" id="PF01796">
    <property type="entry name" value="OB_ChsH2_C"/>
    <property type="match status" value="1"/>
</dbReference>
<proteinExistence type="predicted"/>
<dbReference type="InterPro" id="IPR052513">
    <property type="entry name" value="Thioester_dehydratase-like"/>
</dbReference>
<evidence type="ECO:0000259" key="1">
    <source>
        <dbReference type="Pfam" id="PF01796"/>
    </source>
</evidence>
<name>A0A381TM92_9ZZZZ</name>
<feature type="domain" description="ChsH2 C-terminal OB-fold" evidence="1">
    <location>
        <begin position="49"/>
        <end position="108"/>
    </location>
</feature>
<organism evidence="2">
    <name type="scientific">marine metagenome</name>
    <dbReference type="NCBI Taxonomy" id="408172"/>
    <lineage>
        <taxon>unclassified sequences</taxon>
        <taxon>metagenomes</taxon>
        <taxon>ecological metagenomes</taxon>
    </lineage>
</organism>
<gene>
    <name evidence="2" type="ORF">METZ01_LOCUS69823</name>
</gene>
<dbReference type="InterPro" id="IPR012340">
    <property type="entry name" value="NA-bd_OB-fold"/>
</dbReference>
<dbReference type="PANTHER" id="PTHR34075:SF5">
    <property type="entry name" value="BLR3430 PROTEIN"/>
    <property type="match status" value="1"/>
</dbReference>
<protein>
    <recommendedName>
        <fullName evidence="1">ChsH2 C-terminal OB-fold domain-containing protein</fullName>
    </recommendedName>
</protein>
<dbReference type="EMBL" id="UINC01004804">
    <property type="protein sequence ID" value="SVA16969.1"/>
    <property type="molecule type" value="Genomic_DNA"/>
</dbReference>
<reference evidence="2" key="1">
    <citation type="submission" date="2018-05" db="EMBL/GenBank/DDBJ databases">
        <authorList>
            <person name="Lanie J.A."/>
            <person name="Ng W.-L."/>
            <person name="Kazmierczak K.M."/>
            <person name="Andrzejewski T.M."/>
            <person name="Davidsen T.M."/>
            <person name="Wayne K.J."/>
            <person name="Tettelin H."/>
            <person name="Glass J.I."/>
            <person name="Rusch D."/>
            <person name="Podicherti R."/>
            <person name="Tsui H.-C.T."/>
            <person name="Winkler M.E."/>
        </authorList>
    </citation>
    <scope>NUCLEOTIDE SEQUENCE</scope>
</reference>
<dbReference type="AlphaFoldDB" id="A0A381TM92"/>
<dbReference type="Gene3D" id="6.10.30.10">
    <property type="match status" value="1"/>
</dbReference>
<dbReference type="PANTHER" id="PTHR34075">
    <property type="entry name" value="BLR3430 PROTEIN"/>
    <property type="match status" value="1"/>
</dbReference>
<dbReference type="SUPFAM" id="SSF50249">
    <property type="entry name" value="Nucleic acid-binding proteins"/>
    <property type="match status" value="1"/>
</dbReference>